<dbReference type="PROSITE" id="PS50041">
    <property type="entry name" value="C_TYPE_LECTIN_2"/>
    <property type="match status" value="1"/>
</dbReference>
<name>A0AAV1FEJ4_XYRNO</name>
<accession>A0AAV1FEJ4</accession>
<keyword evidence="1" id="KW-0732">Signal</keyword>
<dbReference type="Gene3D" id="3.10.100.10">
    <property type="entry name" value="Mannose-Binding Protein A, subunit A"/>
    <property type="match status" value="1"/>
</dbReference>
<feature type="signal peptide" evidence="1">
    <location>
        <begin position="1"/>
        <end position="23"/>
    </location>
</feature>
<dbReference type="Proteomes" id="UP001178508">
    <property type="component" value="Chromosome 7"/>
</dbReference>
<keyword evidence="4" id="KW-1185">Reference proteome</keyword>
<dbReference type="InterPro" id="IPR050111">
    <property type="entry name" value="C-type_lectin/snaclec_domain"/>
</dbReference>
<evidence type="ECO:0000256" key="1">
    <source>
        <dbReference type="SAM" id="SignalP"/>
    </source>
</evidence>
<evidence type="ECO:0000259" key="2">
    <source>
        <dbReference type="PROSITE" id="PS50041"/>
    </source>
</evidence>
<dbReference type="EMBL" id="OY660870">
    <property type="protein sequence ID" value="CAJ1059440.1"/>
    <property type="molecule type" value="Genomic_DNA"/>
</dbReference>
<dbReference type="Pfam" id="PF00059">
    <property type="entry name" value="Lectin_C"/>
    <property type="match status" value="1"/>
</dbReference>
<proteinExistence type="predicted"/>
<dbReference type="InterPro" id="IPR016187">
    <property type="entry name" value="CTDL_fold"/>
</dbReference>
<reference evidence="3" key="1">
    <citation type="submission" date="2023-08" db="EMBL/GenBank/DDBJ databases">
        <authorList>
            <person name="Alioto T."/>
            <person name="Alioto T."/>
            <person name="Gomez Garrido J."/>
        </authorList>
    </citation>
    <scope>NUCLEOTIDE SEQUENCE</scope>
</reference>
<protein>
    <submittedName>
        <fullName evidence="3">Galactose-specific lectin nattectin-like</fullName>
    </submittedName>
</protein>
<dbReference type="SUPFAM" id="SSF56436">
    <property type="entry name" value="C-type lectin-like"/>
    <property type="match status" value="1"/>
</dbReference>
<evidence type="ECO:0000313" key="3">
    <source>
        <dbReference type="EMBL" id="CAJ1059440.1"/>
    </source>
</evidence>
<dbReference type="PANTHER" id="PTHR22803">
    <property type="entry name" value="MANNOSE, PHOSPHOLIPASE, LECTIN RECEPTOR RELATED"/>
    <property type="match status" value="1"/>
</dbReference>
<dbReference type="InterPro" id="IPR001304">
    <property type="entry name" value="C-type_lectin-like"/>
</dbReference>
<organism evidence="3 4">
    <name type="scientific">Xyrichtys novacula</name>
    <name type="common">Pearly razorfish</name>
    <name type="synonym">Hemipteronotus novacula</name>
    <dbReference type="NCBI Taxonomy" id="13765"/>
    <lineage>
        <taxon>Eukaryota</taxon>
        <taxon>Metazoa</taxon>
        <taxon>Chordata</taxon>
        <taxon>Craniata</taxon>
        <taxon>Vertebrata</taxon>
        <taxon>Euteleostomi</taxon>
        <taxon>Actinopterygii</taxon>
        <taxon>Neopterygii</taxon>
        <taxon>Teleostei</taxon>
        <taxon>Neoteleostei</taxon>
        <taxon>Acanthomorphata</taxon>
        <taxon>Eupercaria</taxon>
        <taxon>Labriformes</taxon>
        <taxon>Labridae</taxon>
        <taxon>Xyrichtys</taxon>
    </lineage>
</organism>
<dbReference type="InterPro" id="IPR016186">
    <property type="entry name" value="C-type_lectin-like/link_sf"/>
</dbReference>
<sequence>MAFNLQLVVLLCVSSGLWMGANARCPKKDECCMACPDGWTRFEGRCFKFHFGPKGWCDAESQCINEGGNLASIRTVKELEILRNFTKLTTGQEARTWMGGFDAVKEDCWQWADGYKFDFDSWAPGEPNNYGPGEHCMEMSHTETQPINDAPCNIEKAFICSRDLERKEA</sequence>
<dbReference type="CDD" id="cd00037">
    <property type="entry name" value="CLECT"/>
    <property type="match status" value="1"/>
</dbReference>
<evidence type="ECO:0000313" key="4">
    <source>
        <dbReference type="Proteomes" id="UP001178508"/>
    </source>
</evidence>
<dbReference type="SMART" id="SM00034">
    <property type="entry name" value="CLECT"/>
    <property type="match status" value="1"/>
</dbReference>
<gene>
    <name evidence="3" type="ORF">XNOV1_A021540</name>
</gene>
<feature type="domain" description="C-type lectin" evidence="2">
    <location>
        <begin position="42"/>
        <end position="161"/>
    </location>
</feature>
<feature type="chain" id="PRO_5043818974" evidence="1">
    <location>
        <begin position="24"/>
        <end position="169"/>
    </location>
</feature>
<dbReference type="AlphaFoldDB" id="A0AAV1FEJ4"/>